<dbReference type="EMBL" id="OE002301">
    <property type="protein sequence ID" value="CAD7458480.1"/>
    <property type="molecule type" value="Genomic_DNA"/>
</dbReference>
<accession>A0A7R9IHI2</accession>
<evidence type="ECO:0000313" key="2">
    <source>
        <dbReference type="EMBL" id="CAD7458480.1"/>
    </source>
</evidence>
<name>A0A7R9IHI2_9NEOP</name>
<sequence length="156" mass="17630">MSSLGNLGKEEPTHPADGRLAKLSGDDRYQQLAWSRQPINCWLPAFTCVATLEVISTYGLEEPQKRCLILIYWLLDPIRQQTQLMQRITMNGRFHQKYHSLKIFPFKQAASLIAIWVGVAGDNFRTTLYPGEKGTFSSEGDISAISVLACFKEADY</sequence>
<evidence type="ECO:0000256" key="1">
    <source>
        <dbReference type="SAM" id="MobiDB-lite"/>
    </source>
</evidence>
<feature type="compositionally biased region" description="Basic and acidic residues" evidence="1">
    <location>
        <begin position="8"/>
        <end position="21"/>
    </location>
</feature>
<gene>
    <name evidence="2" type="ORF">TTEB3V08_LOCUS6459</name>
</gene>
<proteinExistence type="predicted"/>
<protein>
    <submittedName>
        <fullName evidence="2">Uncharacterized protein</fullName>
    </submittedName>
</protein>
<reference evidence="2" key="1">
    <citation type="submission" date="2020-11" db="EMBL/GenBank/DDBJ databases">
        <authorList>
            <person name="Tran Van P."/>
        </authorList>
    </citation>
    <scope>NUCLEOTIDE SEQUENCE</scope>
</reference>
<feature type="region of interest" description="Disordered" evidence="1">
    <location>
        <begin position="1"/>
        <end position="21"/>
    </location>
</feature>
<organism evidence="2">
    <name type="scientific">Timema tahoe</name>
    <dbReference type="NCBI Taxonomy" id="61484"/>
    <lineage>
        <taxon>Eukaryota</taxon>
        <taxon>Metazoa</taxon>
        <taxon>Ecdysozoa</taxon>
        <taxon>Arthropoda</taxon>
        <taxon>Hexapoda</taxon>
        <taxon>Insecta</taxon>
        <taxon>Pterygota</taxon>
        <taxon>Neoptera</taxon>
        <taxon>Polyneoptera</taxon>
        <taxon>Phasmatodea</taxon>
        <taxon>Timematodea</taxon>
        <taxon>Timematoidea</taxon>
        <taxon>Timematidae</taxon>
        <taxon>Timema</taxon>
    </lineage>
</organism>
<dbReference type="AlphaFoldDB" id="A0A7R9IHI2"/>